<dbReference type="Gramene" id="evm.model.03.1140">
    <property type="protein sequence ID" value="cds.evm.model.03.1140"/>
    <property type="gene ID" value="evm.TU.03.1140"/>
</dbReference>
<dbReference type="EnsemblPlants" id="evm.model.03.1140">
    <property type="protein sequence ID" value="cds.evm.model.03.1140"/>
    <property type="gene ID" value="evm.TU.03.1140"/>
</dbReference>
<organism evidence="1 2">
    <name type="scientific">Cannabis sativa</name>
    <name type="common">Hemp</name>
    <name type="synonym">Marijuana</name>
    <dbReference type="NCBI Taxonomy" id="3483"/>
    <lineage>
        <taxon>Eukaryota</taxon>
        <taxon>Viridiplantae</taxon>
        <taxon>Streptophyta</taxon>
        <taxon>Embryophyta</taxon>
        <taxon>Tracheophyta</taxon>
        <taxon>Spermatophyta</taxon>
        <taxon>Magnoliopsida</taxon>
        <taxon>eudicotyledons</taxon>
        <taxon>Gunneridae</taxon>
        <taxon>Pentapetalae</taxon>
        <taxon>rosids</taxon>
        <taxon>fabids</taxon>
        <taxon>Rosales</taxon>
        <taxon>Cannabaceae</taxon>
        <taxon>Cannabis</taxon>
    </lineage>
</organism>
<dbReference type="OMA" id="PPRTYKL"/>
<reference evidence="1" key="1">
    <citation type="submission" date="2018-11" db="EMBL/GenBank/DDBJ databases">
        <authorList>
            <person name="Grassa J C."/>
        </authorList>
    </citation>
    <scope>NUCLEOTIDE SEQUENCE [LARGE SCALE GENOMIC DNA]</scope>
</reference>
<name>A0A803P447_CANSA</name>
<keyword evidence="2" id="KW-1185">Reference proteome</keyword>
<sequence>MKLNSFRVKTFNKESNEKAMAENMDLFEERRNIAQIRTGESVLRKVLPNTRDPRAGVLGANWEGPYRIAKVIPPRTYKLARMDKTVVPRAWNAGHLRKYHC</sequence>
<dbReference type="Proteomes" id="UP000596661">
    <property type="component" value="Chromosome 3"/>
</dbReference>
<evidence type="ECO:0000313" key="2">
    <source>
        <dbReference type="Proteomes" id="UP000596661"/>
    </source>
</evidence>
<evidence type="ECO:0008006" key="3">
    <source>
        <dbReference type="Google" id="ProtNLM"/>
    </source>
</evidence>
<dbReference type="AlphaFoldDB" id="A0A803P447"/>
<evidence type="ECO:0000313" key="1">
    <source>
        <dbReference type="EnsemblPlants" id="cds.evm.model.03.1140"/>
    </source>
</evidence>
<proteinExistence type="predicted"/>
<protein>
    <recommendedName>
        <fullName evidence="3">Reverse transcriptase domain-containing protein</fullName>
    </recommendedName>
</protein>
<reference evidence="1" key="2">
    <citation type="submission" date="2021-03" db="UniProtKB">
        <authorList>
            <consortium name="EnsemblPlants"/>
        </authorList>
    </citation>
    <scope>IDENTIFICATION</scope>
</reference>
<accession>A0A803P447</accession>
<dbReference type="EMBL" id="UZAU01000286">
    <property type="status" value="NOT_ANNOTATED_CDS"/>
    <property type="molecule type" value="Genomic_DNA"/>
</dbReference>